<dbReference type="Gene3D" id="1.10.510.10">
    <property type="entry name" value="Transferase(Phosphotransferase) domain 1"/>
    <property type="match status" value="1"/>
</dbReference>
<dbReference type="Proteomes" id="UP000313359">
    <property type="component" value="Unassembled WGS sequence"/>
</dbReference>
<organism evidence="1 2">
    <name type="scientific">Lentinus tigrinus ALCF2SS1-6</name>
    <dbReference type="NCBI Taxonomy" id="1328759"/>
    <lineage>
        <taxon>Eukaryota</taxon>
        <taxon>Fungi</taxon>
        <taxon>Dikarya</taxon>
        <taxon>Basidiomycota</taxon>
        <taxon>Agaricomycotina</taxon>
        <taxon>Agaricomycetes</taxon>
        <taxon>Polyporales</taxon>
        <taxon>Polyporaceae</taxon>
        <taxon>Lentinus</taxon>
    </lineage>
</organism>
<protein>
    <recommendedName>
        <fullName evidence="3">Protein kinase domain-containing protein</fullName>
    </recommendedName>
</protein>
<reference evidence="1" key="1">
    <citation type="journal article" date="2018" name="Genome Biol. Evol.">
        <title>Genomics and development of Lentinus tigrinus, a white-rot wood-decaying mushroom with dimorphic fruiting bodies.</title>
        <authorList>
            <person name="Wu B."/>
            <person name="Xu Z."/>
            <person name="Knudson A."/>
            <person name="Carlson A."/>
            <person name="Chen N."/>
            <person name="Kovaka S."/>
            <person name="LaButti K."/>
            <person name="Lipzen A."/>
            <person name="Pennachio C."/>
            <person name="Riley R."/>
            <person name="Schakwitz W."/>
            <person name="Umezawa K."/>
            <person name="Ohm R.A."/>
            <person name="Grigoriev I.V."/>
            <person name="Nagy L.G."/>
            <person name="Gibbons J."/>
            <person name="Hibbett D."/>
        </authorList>
    </citation>
    <scope>NUCLEOTIDE SEQUENCE [LARGE SCALE GENOMIC DNA]</scope>
    <source>
        <strain evidence="1">ALCF2SS1-6</strain>
    </source>
</reference>
<dbReference type="SUPFAM" id="SSF56112">
    <property type="entry name" value="Protein kinase-like (PK-like)"/>
    <property type="match status" value="1"/>
</dbReference>
<dbReference type="Pfam" id="PF06176">
    <property type="entry name" value="WaaY"/>
    <property type="match status" value="1"/>
</dbReference>
<evidence type="ECO:0000313" key="2">
    <source>
        <dbReference type="Proteomes" id="UP000313359"/>
    </source>
</evidence>
<evidence type="ECO:0000313" key="1">
    <source>
        <dbReference type="EMBL" id="RPD55562.1"/>
    </source>
</evidence>
<sequence>MLDVPEDELDTVVKRAHIESLRTAVATLHAHGWVFGDVREGNIFLPEDSVQLIDFDWCGKEGEARYPDDINLKSIEWHEGVSRGGLIKKEHDEYVLKKICDRYTFD</sequence>
<dbReference type="EMBL" id="ML122294">
    <property type="protein sequence ID" value="RPD55562.1"/>
    <property type="molecule type" value="Genomic_DNA"/>
</dbReference>
<dbReference type="InterPro" id="IPR009330">
    <property type="entry name" value="LipoPS_heptP_kinase"/>
</dbReference>
<keyword evidence="2" id="KW-1185">Reference proteome</keyword>
<dbReference type="AlphaFoldDB" id="A0A5C2RVC9"/>
<dbReference type="STRING" id="1328759.A0A5C2RVC9"/>
<dbReference type="OrthoDB" id="2803068at2759"/>
<dbReference type="InterPro" id="IPR011009">
    <property type="entry name" value="Kinase-like_dom_sf"/>
</dbReference>
<accession>A0A5C2RVC9</accession>
<gene>
    <name evidence="1" type="ORF">L227DRAFT_554699</name>
</gene>
<proteinExistence type="predicted"/>
<evidence type="ECO:0008006" key="3">
    <source>
        <dbReference type="Google" id="ProtNLM"/>
    </source>
</evidence>
<name>A0A5C2RVC9_9APHY</name>